<dbReference type="InterPro" id="IPR041489">
    <property type="entry name" value="PDZ_6"/>
</dbReference>
<dbReference type="PROSITE" id="PS50106">
    <property type="entry name" value="PDZ"/>
    <property type="match status" value="1"/>
</dbReference>
<evidence type="ECO:0000256" key="3">
    <source>
        <dbReference type="ARBA" id="ARBA00007931"/>
    </source>
</evidence>
<evidence type="ECO:0000313" key="13">
    <source>
        <dbReference type="EMBL" id="SDX94764.1"/>
    </source>
</evidence>
<evidence type="ECO:0000256" key="6">
    <source>
        <dbReference type="ARBA" id="ARBA00022801"/>
    </source>
</evidence>
<keyword evidence="4 13" id="KW-0645">Protease</keyword>
<evidence type="ECO:0000256" key="9">
    <source>
        <dbReference type="ARBA" id="ARBA00023049"/>
    </source>
</evidence>
<dbReference type="RefSeq" id="WP_090412712.1">
    <property type="nucleotide sequence ID" value="NZ_FNOY01000013.1"/>
</dbReference>
<dbReference type="CDD" id="cd06163">
    <property type="entry name" value="S2P-M50_PDZ_RseP-like"/>
    <property type="match status" value="2"/>
</dbReference>
<comment type="subcellular location">
    <subcellularLocation>
        <location evidence="2">Membrane</location>
        <topology evidence="2">Multi-pass membrane protein</topology>
    </subcellularLocation>
</comment>
<evidence type="ECO:0000256" key="2">
    <source>
        <dbReference type="ARBA" id="ARBA00004141"/>
    </source>
</evidence>
<dbReference type="PANTHER" id="PTHR42837">
    <property type="entry name" value="REGULATOR OF SIGMA-E PROTEASE RSEP"/>
    <property type="match status" value="1"/>
</dbReference>
<dbReference type="CDD" id="cd23081">
    <property type="entry name" value="cpPDZ_EcRseP-like"/>
    <property type="match status" value="1"/>
</dbReference>
<evidence type="ECO:0000256" key="4">
    <source>
        <dbReference type="ARBA" id="ARBA00022670"/>
    </source>
</evidence>
<keyword evidence="8 11" id="KW-1133">Transmembrane helix</keyword>
<dbReference type="InterPro" id="IPR036034">
    <property type="entry name" value="PDZ_sf"/>
</dbReference>
<dbReference type="InterPro" id="IPR001478">
    <property type="entry name" value="PDZ"/>
</dbReference>
<evidence type="ECO:0000313" key="14">
    <source>
        <dbReference type="Proteomes" id="UP000198640"/>
    </source>
</evidence>
<dbReference type="GO" id="GO:0046872">
    <property type="term" value="F:metal ion binding"/>
    <property type="evidence" value="ECO:0007669"/>
    <property type="project" value="UniProtKB-KW"/>
</dbReference>
<dbReference type="PANTHER" id="PTHR42837:SF2">
    <property type="entry name" value="MEMBRANE METALLOPROTEASE ARASP2, CHLOROPLASTIC-RELATED"/>
    <property type="match status" value="1"/>
</dbReference>
<reference evidence="13 14" key="1">
    <citation type="submission" date="2016-10" db="EMBL/GenBank/DDBJ databases">
        <authorList>
            <person name="de Groot N.N."/>
        </authorList>
    </citation>
    <scope>NUCLEOTIDE SEQUENCE [LARGE SCALE GENOMIC DNA]</scope>
    <source>
        <strain evidence="13 14">Nm1</strain>
    </source>
</reference>
<dbReference type="InterPro" id="IPR008915">
    <property type="entry name" value="Peptidase_M50"/>
</dbReference>
<keyword evidence="11" id="KW-0479">Metal-binding</keyword>
<dbReference type="Pfam" id="PF17820">
    <property type="entry name" value="PDZ_6"/>
    <property type="match status" value="1"/>
</dbReference>
<keyword evidence="6 11" id="KW-0378">Hydrolase</keyword>
<keyword evidence="10 11" id="KW-0472">Membrane</keyword>
<evidence type="ECO:0000256" key="11">
    <source>
        <dbReference type="RuleBase" id="RU362031"/>
    </source>
</evidence>
<dbReference type="GO" id="GO:0016020">
    <property type="term" value="C:membrane"/>
    <property type="evidence" value="ECO:0007669"/>
    <property type="project" value="UniProtKB-SubCell"/>
</dbReference>
<dbReference type="GO" id="GO:0004222">
    <property type="term" value="F:metalloendopeptidase activity"/>
    <property type="evidence" value="ECO:0007669"/>
    <property type="project" value="InterPro"/>
</dbReference>
<dbReference type="Pfam" id="PF02163">
    <property type="entry name" value="Peptidase_M50"/>
    <property type="match status" value="1"/>
</dbReference>
<feature type="domain" description="PDZ" evidence="12">
    <location>
        <begin position="212"/>
        <end position="272"/>
    </location>
</feature>
<feature type="transmembrane region" description="Helical" evidence="11">
    <location>
        <begin position="98"/>
        <end position="119"/>
    </location>
</feature>
<organism evidence="13 14">
    <name type="scientific">Nitrosomonas halophila</name>
    <dbReference type="NCBI Taxonomy" id="44576"/>
    <lineage>
        <taxon>Bacteria</taxon>
        <taxon>Pseudomonadati</taxon>
        <taxon>Pseudomonadota</taxon>
        <taxon>Betaproteobacteria</taxon>
        <taxon>Nitrosomonadales</taxon>
        <taxon>Nitrosomonadaceae</taxon>
        <taxon>Nitrosomonas</taxon>
    </lineage>
</organism>
<dbReference type="Proteomes" id="UP000198640">
    <property type="component" value="Unassembled WGS sequence"/>
</dbReference>
<evidence type="ECO:0000256" key="8">
    <source>
        <dbReference type="ARBA" id="ARBA00022989"/>
    </source>
</evidence>
<dbReference type="GO" id="GO:0006508">
    <property type="term" value="P:proteolysis"/>
    <property type="evidence" value="ECO:0007669"/>
    <property type="project" value="UniProtKB-KW"/>
</dbReference>
<dbReference type="InterPro" id="IPR004387">
    <property type="entry name" value="Pept_M50_Zn"/>
</dbReference>
<keyword evidence="7 11" id="KW-0862">Zinc</keyword>
<comment type="cofactor">
    <cofactor evidence="1 11">
        <name>Zn(2+)</name>
        <dbReference type="ChEBI" id="CHEBI:29105"/>
    </cofactor>
</comment>
<dbReference type="AlphaFoldDB" id="A0A1H3FX67"/>
<keyword evidence="9 11" id="KW-0482">Metalloprotease</keyword>
<dbReference type="SUPFAM" id="SSF50156">
    <property type="entry name" value="PDZ domain-like"/>
    <property type="match status" value="2"/>
</dbReference>
<gene>
    <name evidence="13" type="ORF">SAMN05421881_101326</name>
</gene>
<dbReference type="NCBIfam" id="TIGR00054">
    <property type="entry name" value="RIP metalloprotease RseP"/>
    <property type="match status" value="1"/>
</dbReference>
<dbReference type="OrthoDB" id="9782003at2"/>
<protein>
    <recommendedName>
        <fullName evidence="11">Zinc metalloprotease</fullName>
        <ecNumber evidence="11">3.4.24.-</ecNumber>
    </recommendedName>
</protein>
<name>A0A1H3FX67_9PROT</name>
<dbReference type="Gene3D" id="2.30.42.10">
    <property type="match status" value="2"/>
</dbReference>
<proteinExistence type="inferred from homology"/>
<feature type="transmembrane region" description="Helical" evidence="11">
    <location>
        <begin position="379"/>
        <end position="401"/>
    </location>
</feature>
<comment type="similarity">
    <text evidence="3 11">Belongs to the peptidase M50B family.</text>
</comment>
<dbReference type="STRING" id="44576.SAMN05421881_101326"/>
<sequence length="456" mass="49833">MTLFTTILAFVVALGLLITFHEFGHYLVARWSGVKVLRFSVGFGKPLFRRRLGTDQTEWVVAAIPLGGYVKMLDEREGKVSPHELPRAFNRQTVSRRFAIVAAGPIANFLLAILLYWLLFVLGVGGVKPVLGEIAPSTPAASAGFNEGQTITRIGDRSVTTWQDVRLALLAHAVDRTPDLDVETVAENGVIHQLKLDLSSLEADDFDADFLGKIGLSYYQPAFSSIIGQVMAGGAAERAGLQVGDEILAIDGQEVLYWQEVVGIIRASPGHLLNLEIMRNGQLIVDLPLTPEIALEDKIEIGKVGIAPKIEHEMLENLLVKISYPPVTALSKAAAKTWEMTYFTLRMLGKMVMGDVSLKNVSGPITIADYAGQSAQMGFVAYLGFLALISVSLGVLNLLPIPVLDGGHLMYYLIEMIRGKPLPEKVMEIGHQIGMLLLITLMIFALHNDLLRLIAR</sequence>
<evidence type="ECO:0000256" key="7">
    <source>
        <dbReference type="ARBA" id="ARBA00022833"/>
    </source>
</evidence>
<dbReference type="EC" id="3.4.24.-" evidence="11"/>
<dbReference type="EMBL" id="FNOY01000013">
    <property type="protein sequence ID" value="SDX94764.1"/>
    <property type="molecule type" value="Genomic_DNA"/>
</dbReference>
<keyword evidence="14" id="KW-1185">Reference proteome</keyword>
<evidence type="ECO:0000256" key="10">
    <source>
        <dbReference type="ARBA" id="ARBA00023136"/>
    </source>
</evidence>
<feature type="transmembrane region" description="Helical" evidence="11">
    <location>
        <begin position="429"/>
        <end position="446"/>
    </location>
</feature>
<evidence type="ECO:0000259" key="12">
    <source>
        <dbReference type="PROSITE" id="PS50106"/>
    </source>
</evidence>
<dbReference type="SMART" id="SM00228">
    <property type="entry name" value="PDZ"/>
    <property type="match status" value="2"/>
</dbReference>
<evidence type="ECO:0000256" key="5">
    <source>
        <dbReference type="ARBA" id="ARBA00022692"/>
    </source>
</evidence>
<accession>A0A1H3FX67</accession>
<keyword evidence="5 11" id="KW-0812">Transmembrane</keyword>
<evidence type="ECO:0000256" key="1">
    <source>
        <dbReference type="ARBA" id="ARBA00001947"/>
    </source>
</evidence>